<proteinExistence type="predicted"/>
<evidence type="ECO:0000259" key="2">
    <source>
        <dbReference type="Pfam" id="PF23572"/>
    </source>
</evidence>
<dbReference type="AlphaFoldDB" id="A0A6M0H4D4"/>
<sequence>MSFITKSMYLTMITLGGSVKRHFEKNTINSYEKSMSTLKCIIRRSSKSDFGKKHDFINIKNLKEYKEKVPISTYDDYEKYVMKMCRGEKNILVCDNIKYFALTSGTTGKQKLIPTTRKGIKVGAKYMGILTERILYENLKEQWNYGKGIMLTDIVNTRYTISGIPISSATSGGMKSIKSIIPFIWTSPIEVMSMNDKESALYLHILFALRDENLSYISGVFISSILDFFRIMEKQWENLVYDISHGTLNENLKIEPEFRKVLLEKNYPLKKRASEIEGEFKRGFKGIAKRLWKSIVYIATVTGGSFSVYDDKVNYYSGNLIIYSNAYAASEAVIGMNPNVGKISYVVLSDTAFYEFIPVECSESNIITKTINELEIGKVYEIVVTNFSGLYRYRIGDVVKVIGYYNNSPEIKFLYRKNQLLNMASEKTTEAHVTEALRRTSQKLKLDIVDYSTMEDNNVTPGRYIFYMEIRDSKESNIIAETLDKELCKTNFAYGRFRKNKKLGEIKVILLRENTFSKVKSYMIQKGVSKNQLKIPRIIRDKEILKMLNENSK</sequence>
<protein>
    <submittedName>
        <fullName evidence="3">GH3 auxin-responsive promoter family protein</fullName>
    </submittedName>
</protein>
<evidence type="ECO:0000313" key="4">
    <source>
        <dbReference type="Proteomes" id="UP000481872"/>
    </source>
</evidence>
<keyword evidence="4" id="KW-1185">Reference proteome</keyword>
<dbReference type="GO" id="GO:0016881">
    <property type="term" value="F:acid-amino acid ligase activity"/>
    <property type="evidence" value="ECO:0007669"/>
    <property type="project" value="TreeGrafter"/>
</dbReference>
<dbReference type="PANTHER" id="PTHR31901">
    <property type="entry name" value="GH3 DOMAIN-CONTAINING PROTEIN"/>
    <property type="match status" value="1"/>
</dbReference>
<organism evidence="3 4">
    <name type="scientific">Clostridium senegalense</name>
    <dbReference type="NCBI Taxonomy" id="1465809"/>
    <lineage>
        <taxon>Bacteria</taxon>
        <taxon>Bacillati</taxon>
        <taxon>Bacillota</taxon>
        <taxon>Clostridia</taxon>
        <taxon>Eubacteriales</taxon>
        <taxon>Clostridiaceae</taxon>
        <taxon>Clostridium</taxon>
    </lineage>
</organism>
<feature type="domain" description="GH3 middle" evidence="1">
    <location>
        <begin position="345"/>
        <end position="416"/>
    </location>
</feature>
<gene>
    <name evidence="3" type="ORF">G3M99_08765</name>
</gene>
<dbReference type="InterPro" id="IPR055378">
    <property type="entry name" value="GH3_C"/>
</dbReference>
<evidence type="ECO:0000259" key="1">
    <source>
        <dbReference type="Pfam" id="PF23571"/>
    </source>
</evidence>
<dbReference type="EMBL" id="JAAGPU010000014">
    <property type="protein sequence ID" value="NEU04943.1"/>
    <property type="molecule type" value="Genomic_DNA"/>
</dbReference>
<evidence type="ECO:0000313" key="3">
    <source>
        <dbReference type="EMBL" id="NEU04943.1"/>
    </source>
</evidence>
<name>A0A6M0H4D4_9CLOT</name>
<dbReference type="InterPro" id="IPR055377">
    <property type="entry name" value="GH3_M"/>
</dbReference>
<accession>A0A6M0H4D4</accession>
<dbReference type="GO" id="GO:0005737">
    <property type="term" value="C:cytoplasm"/>
    <property type="evidence" value="ECO:0007669"/>
    <property type="project" value="TreeGrafter"/>
</dbReference>
<dbReference type="Proteomes" id="UP000481872">
    <property type="component" value="Unassembled WGS sequence"/>
</dbReference>
<dbReference type="Pfam" id="PF23571">
    <property type="entry name" value="GH3_M"/>
    <property type="match status" value="1"/>
</dbReference>
<comment type="caution">
    <text evidence="3">The sequence shown here is derived from an EMBL/GenBank/DDBJ whole genome shotgun (WGS) entry which is preliminary data.</text>
</comment>
<dbReference type="Pfam" id="PF03321">
    <property type="entry name" value="GH3"/>
    <property type="match status" value="1"/>
</dbReference>
<reference evidence="3 4" key="1">
    <citation type="submission" date="2020-02" db="EMBL/GenBank/DDBJ databases">
        <title>Genome assembly of a novel Clostridium senegalense strain.</title>
        <authorList>
            <person name="Gupta T.B."/>
            <person name="Jauregui R."/>
            <person name="Maclean P."/>
            <person name="Nawarathana A."/>
            <person name="Brightwell G."/>
        </authorList>
    </citation>
    <scope>NUCLEOTIDE SEQUENCE [LARGE SCALE GENOMIC DNA]</scope>
    <source>
        <strain evidence="3 4">AGRFS4</strain>
    </source>
</reference>
<dbReference type="RefSeq" id="WP_199869883.1">
    <property type="nucleotide sequence ID" value="NZ_JAAGPU010000014.1"/>
</dbReference>
<dbReference type="PANTHER" id="PTHR31901:SF9">
    <property type="entry name" value="GH3 DOMAIN-CONTAINING PROTEIN"/>
    <property type="match status" value="1"/>
</dbReference>
<dbReference type="Pfam" id="PF23572">
    <property type="entry name" value="GH3_C"/>
    <property type="match status" value="1"/>
</dbReference>
<dbReference type="InterPro" id="IPR004993">
    <property type="entry name" value="GH3"/>
</dbReference>
<feature type="domain" description="GH3 C-terminal" evidence="2">
    <location>
        <begin position="432"/>
        <end position="543"/>
    </location>
</feature>